<protein>
    <recommendedName>
        <fullName evidence="1">Transglutaminase-like domain-containing protein</fullName>
    </recommendedName>
</protein>
<sequence>MESFELNEISYLSTPIPEDIQRAKDYGDTALAKKLIEHKLAKKETSQTLKRRLEGELAILSVLEADQFPFDEQEALRLMADAFEDFDTQELEDIVVSADVEWTYKNGQKYYHRRFIENLVKTRRDYYERYRYEEGNTIDNERQTELDDNVDLMKQAQKRTARIRFKQSIAPKETLSKVEGPFLAHLPLPRSNGNIHHTKIIETKGNVVHIDDETAIQRTIAFQTDDPEQLFFEVVHEYEIEAVYHDLFALMEDKSFPKKLSEHEKLQYQDALQEKSPHIMFTDFLKTLLAEITTEDMTLVEKAFKIYEFVTTQVNYSFMREYYTIPNISEFCAMNQKGDCGVQAILFITLSRMAGIPAKWESGIYISEYTQGCHDWAKFYLPTVGWVYADASFGGSAYRGNNESRWKYYFGNLDIFRMPANDDIQTDFTISKKQLRGDPIDNQRGEFESSQRGFRYNELDWEMSLVDFTLL</sequence>
<dbReference type="Pfam" id="PF01841">
    <property type="entry name" value="Transglut_core"/>
    <property type="match status" value="1"/>
</dbReference>
<evidence type="ECO:0000259" key="1">
    <source>
        <dbReference type="SMART" id="SM00460"/>
    </source>
</evidence>
<dbReference type="InterPro" id="IPR002931">
    <property type="entry name" value="Transglutaminase-like"/>
</dbReference>
<feature type="domain" description="Transglutaminase-like" evidence="1">
    <location>
        <begin position="332"/>
        <end position="393"/>
    </location>
</feature>
<dbReference type="EMBL" id="CP147251">
    <property type="protein sequence ID" value="WYJ75923.1"/>
    <property type="molecule type" value="Genomic_DNA"/>
</dbReference>
<dbReference type="SMART" id="SM00460">
    <property type="entry name" value="TGc"/>
    <property type="match status" value="1"/>
</dbReference>
<dbReference type="Proteomes" id="UP000664701">
    <property type="component" value="Chromosome"/>
</dbReference>
<dbReference type="RefSeq" id="WP_207941988.1">
    <property type="nucleotide sequence ID" value="NZ_CP147251.1"/>
</dbReference>
<accession>A0ABZ2SJ94</accession>
<keyword evidence="3" id="KW-1185">Reference proteome</keyword>
<proteinExistence type="predicted"/>
<dbReference type="SUPFAM" id="SSF54001">
    <property type="entry name" value="Cysteine proteinases"/>
    <property type="match status" value="1"/>
</dbReference>
<dbReference type="Gene3D" id="3.10.620.30">
    <property type="match status" value="1"/>
</dbReference>
<dbReference type="PANTHER" id="PTHR38339">
    <property type="entry name" value="TRANSGLUTAMINASE DOMAIN PROTEIN"/>
    <property type="match status" value="1"/>
</dbReference>
<gene>
    <name evidence="2" type="ORF">DOK78_000511</name>
</gene>
<dbReference type="InterPro" id="IPR038765">
    <property type="entry name" value="Papain-like_cys_pep_sf"/>
</dbReference>
<evidence type="ECO:0000313" key="2">
    <source>
        <dbReference type="EMBL" id="WYJ75923.1"/>
    </source>
</evidence>
<name>A0ABZ2SJ94_9ENTE</name>
<dbReference type="PANTHER" id="PTHR38339:SF1">
    <property type="entry name" value="TRANSGLUTAMINASE-LIKE DOMAIN-CONTAINING PROTEIN"/>
    <property type="match status" value="1"/>
</dbReference>
<reference evidence="2 3" key="1">
    <citation type="submission" date="2024-03" db="EMBL/GenBank/DDBJ databases">
        <title>The Genome Sequence of Enterococcus sp. DIV2402.</title>
        <authorList>
            <consortium name="The Broad Institute Genomics Platform"/>
            <consortium name="The Broad Institute Microbial Omics Core"/>
            <consortium name="The Broad Institute Genomic Center for Infectious Diseases"/>
            <person name="Earl A."/>
            <person name="Manson A."/>
            <person name="Gilmore M."/>
            <person name="Schwartman J."/>
            <person name="Shea T."/>
            <person name="Abouelleil A."/>
            <person name="Cao P."/>
            <person name="Chapman S."/>
            <person name="Cusick C."/>
            <person name="Young S."/>
            <person name="Neafsey D."/>
            <person name="Nusbaum C."/>
            <person name="Birren B."/>
        </authorList>
    </citation>
    <scope>NUCLEOTIDE SEQUENCE [LARGE SCALE GENOMIC DNA]</scope>
    <source>
        <strain evidence="2 3">DIV2402</strain>
    </source>
</reference>
<evidence type="ECO:0000313" key="3">
    <source>
        <dbReference type="Proteomes" id="UP000664701"/>
    </source>
</evidence>
<organism evidence="2 3">
    <name type="scientific">Candidatus Enterococcus lowellii</name>
    <dbReference type="NCBI Taxonomy" id="2230877"/>
    <lineage>
        <taxon>Bacteria</taxon>
        <taxon>Bacillati</taxon>
        <taxon>Bacillota</taxon>
        <taxon>Bacilli</taxon>
        <taxon>Lactobacillales</taxon>
        <taxon>Enterococcaceae</taxon>
        <taxon>Enterococcus</taxon>
    </lineage>
</organism>